<name>A0A4U6XSZ0_9PEZI</name>
<dbReference type="GO" id="GO:0000981">
    <property type="term" value="F:DNA-binding transcription factor activity, RNA polymerase II-specific"/>
    <property type="evidence" value="ECO:0007669"/>
    <property type="project" value="InterPro"/>
</dbReference>
<feature type="compositionally biased region" description="Basic and acidic residues" evidence="2">
    <location>
        <begin position="314"/>
        <end position="324"/>
    </location>
</feature>
<reference evidence="4 5" key="1">
    <citation type="journal article" date="2019" name="PLoS ONE">
        <title>Comparative genome analysis indicates high evolutionary potential of pathogenicity genes in Colletotrichum tanaceti.</title>
        <authorList>
            <person name="Lelwala R.V."/>
            <person name="Korhonen P.K."/>
            <person name="Young N.D."/>
            <person name="Scott J.B."/>
            <person name="Ades P.A."/>
            <person name="Gasser R.B."/>
            <person name="Taylor P.W.J."/>
        </authorList>
    </citation>
    <scope>NUCLEOTIDE SEQUENCE [LARGE SCALE GENOMIC DNA]</scope>
    <source>
        <strain evidence="4">BRIP57314</strain>
    </source>
</reference>
<evidence type="ECO:0000256" key="1">
    <source>
        <dbReference type="ARBA" id="ARBA00023242"/>
    </source>
</evidence>
<sequence length="344" mass="37541">MRRSVVDTRDNPSEAGGSAALVVAARSGSDSGSGSALPLSQLLSASALITPSRLLHVRASYHQSLAILVAHQACPWSSCAQGHDETSARDSTRRPNSSQQCLIRTGIDPAIRHRNRLERRPQTKIACTSCRQRKSKCDGQRPVCSLCAGIGRTRCEYNAGPDVTQFAALKTKHEELQRRVTLFEELFCLLSMRSEAESVEIIRRMRTANIETDLEDLVKFIKNADLLMQLSSAQSDQTPPASGESSVDTHLPHMPLDDMSSLLELLKSAVSKLDASARTVLLDTIRHHIDVFASHEGGRSGTAETVKPEGMPDGEAHAEMDGGRPQEPGAFLKRLLNDDMTRPN</sequence>
<feature type="compositionally biased region" description="Basic and acidic residues" evidence="2">
    <location>
        <begin position="335"/>
        <end position="344"/>
    </location>
</feature>
<dbReference type="InterPro" id="IPR001138">
    <property type="entry name" value="Zn2Cys6_DnaBD"/>
</dbReference>
<feature type="domain" description="Zn(2)-C6 fungal-type" evidence="3">
    <location>
        <begin position="126"/>
        <end position="157"/>
    </location>
</feature>
<gene>
    <name evidence="4" type="primary">nit-4</name>
    <name evidence="4" type="ORF">CTA1_11631</name>
</gene>
<keyword evidence="1" id="KW-0539">Nucleus</keyword>
<organism evidence="4 5">
    <name type="scientific">Colletotrichum tanaceti</name>
    <dbReference type="NCBI Taxonomy" id="1306861"/>
    <lineage>
        <taxon>Eukaryota</taxon>
        <taxon>Fungi</taxon>
        <taxon>Dikarya</taxon>
        <taxon>Ascomycota</taxon>
        <taxon>Pezizomycotina</taxon>
        <taxon>Sordariomycetes</taxon>
        <taxon>Hypocreomycetidae</taxon>
        <taxon>Glomerellales</taxon>
        <taxon>Glomerellaceae</taxon>
        <taxon>Colletotrichum</taxon>
        <taxon>Colletotrichum destructivum species complex</taxon>
    </lineage>
</organism>
<dbReference type="GO" id="GO:0008270">
    <property type="term" value="F:zinc ion binding"/>
    <property type="evidence" value="ECO:0007669"/>
    <property type="project" value="InterPro"/>
</dbReference>
<evidence type="ECO:0000256" key="2">
    <source>
        <dbReference type="SAM" id="MobiDB-lite"/>
    </source>
</evidence>
<feature type="region of interest" description="Disordered" evidence="2">
    <location>
        <begin position="232"/>
        <end position="254"/>
    </location>
</feature>
<evidence type="ECO:0000313" key="5">
    <source>
        <dbReference type="Proteomes" id="UP000310108"/>
    </source>
</evidence>
<dbReference type="Proteomes" id="UP000310108">
    <property type="component" value="Unassembled WGS sequence"/>
</dbReference>
<evidence type="ECO:0000313" key="4">
    <source>
        <dbReference type="EMBL" id="TKW59024.1"/>
    </source>
</evidence>
<protein>
    <submittedName>
        <fullName evidence="4">Nitrogen assimilation transcription factor nit-4</fullName>
    </submittedName>
</protein>
<dbReference type="SUPFAM" id="SSF57701">
    <property type="entry name" value="Zn2/Cys6 DNA-binding domain"/>
    <property type="match status" value="1"/>
</dbReference>
<proteinExistence type="predicted"/>
<dbReference type="AlphaFoldDB" id="A0A4U6XSZ0"/>
<dbReference type="InterPro" id="IPR036864">
    <property type="entry name" value="Zn2-C6_fun-type_DNA-bd_sf"/>
</dbReference>
<feature type="region of interest" description="Disordered" evidence="2">
    <location>
        <begin position="296"/>
        <end position="344"/>
    </location>
</feature>
<dbReference type="EMBL" id="PJEX01000015">
    <property type="protein sequence ID" value="TKW59024.1"/>
    <property type="molecule type" value="Genomic_DNA"/>
</dbReference>
<dbReference type="PANTHER" id="PTHR47256">
    <property type="entry name" value="ZN(II)2CYS6 TRANSCRIPTION FACTOR (EUROFUNG)-RELATED"/>
    <property type="match status" value="1"/>
</dbReference>
<dbReference type="CDD" id="cd00067">
    <property type="entry name" value="GAL4"/>
    <property type="match status" value="1"/>
</dbReference>
<accession>A0A4U6XSZ0</accession>
<dbReference type="PROSITE" id="PS00463">
    <property type="entry name" value="ZN2_CY6_FUNGAL_1"/>
    <property type="match status" value="1"/>
</dbReference>
<dbReference type="InterPro" id="IPR053187">
    <property type="entry name" value="Notoamide_regulator"/>
</dbReference>
<comment type="caution">
    <text evidence="4">The sequence shown here is derived from an EMBL/GenBank/DDBJ whole genome shotgun (WGS) entry which is preliminary data.</text>
</comment>
<evidence type="ECO:0000259" key="3">
    <source>
        <dbReference type="PROSITE" id="PS50048"/>
    </source>
</evidence>
<feature type="compositionally biased region" description="Polar residues" evidence="2">
    <location>
        <begin position="232"/>
        <end position="248"/>
    </location>
</feature>
<dbReference type="SMART" id="SM00066">
    <property type="entry name" value="GAL4"/>
    <property type="match status" value="1"/>
</dbReference>
<keyword evidence="5" id="KW-1185">Reference proteome</keyword>
<dbReference type="Pfam" id="PF00172">
    <property type="entry name" value="Zn_clus"/>
    <property type="match status" value="1"/>
</dbReference>
<dbReference type="PANTHER" id="PTHR47256:SF1">
    <property type="entry name" value="ZN(II)2CYS6 TRANSCRIPTION FACTOR (EUROFUNG)"/>
    <property type="match status" value="1"/>
</dbReference>
<dbReference type="Gene3D" id="4.10.240.10">
    <property type="entry name" value="Zn(2)-C6 fungal-type DNA-binding domain"/>
    <property type="match status" value="1"/>
</dbReference>
<dbReference type="STRING" id="1306861.A0A4U6XSZ0"/>
<dbReference type="PROSITE" id="PS50048">
    <property type="entry name" value="ZN2_CY6_FUNGAL_2"/>
    <property type="match status" value="1"/>
</dbReference>